<dbReference type="RefSeq" id="WP_253647654.1">
    <property type="nucleotide sequence ID" value="NZ_BAAAMO010000002.1"/>
</dbReference>
<feature type="region of interest" description="Disordered" evidence="1">
    <location>
        <begin position="1"/>
        <end position="58"/>
    </location>
</feature>
<comment type="caution">
    <text evidence="2">The sequence shown here is derived from an EMBL/GenBank/DDBJ whole genome shotgun (WGS) entry which is preliminary data.</text>
</comment>
<evidence type="ECO:0000313" key="2">
    <source>
        <dbReference type="EMBL" id="MFD0924295.1"/>
    </source>
</evidence>
<dbReference type="Pfam" id="PF23855">
    <property type="entry name" value="DUF7218"/>
    <property type="match status" value="1"/>
</dbReference>
<protein>
    <submittedName>
        <fullName evidence="2">Rho termination factor</fullName>
    </submittedName>
</protein>
<sequence>MAEKKNDDQPQLKDPDLYEKLRDEGNSKEKAARISNAAANRGRSEVGHKGGKSPSYEEWTVDELKDRAKELDLHGYSDKNKDELVEMLRDH</sequence>
<organism evidence="2 3">
    <name type="scientific">Williamsia deligens</name>
    <dbReference type="NCBI Taxonomy" id="321325"/>
    <lineage>
        <taxon>Bacteria</taxon>
        <taxon>Bacillati</taxon>
        <taxon>Actinomycetota</taxon>
        <taxon>Actinomycetes</taxon>
        <taxon>Mycobacteriales</taxon>
        <taxon>Nocardiaceae</taxon>
        <taxon>Williamsia</taxon>
    </lineage>
</organism>
<keyword evidence="3" id="KW-1185">Reference proteome</keyword>
<proteinExistence type="predicted"/>
<feature type="compositionally biased region" description="Basic and acidic residues" evidence="1">
    <location>
        <begin position="1"/>
        <end position="32"/>
    </location>
</feature>
<dbReference type="EMBL" id="JBHTIL010000001">
    <property type="protein sequence ID" value="MFD0924295.1"/>
    <property type="molecule type" value="Genomic_DNA"/>
</dbReference>
<gene>
    <name evidence="2" type="ORF">ACFQ04_00955</name>
</gene>
<reference evidence="3" key="1">
    <citation type="journal article" date="2019" name="Int. J. Syst. Evol. Microbiol.">
        <title>The Global Catalogue of Microorganisms (GCM) 10K type strain sequencing project: providing services to taxonomists for standard genome sequencing and annotation.</title>
        <authorList>
            <consortium name="The Broad Institute Genomics Platform"/>
            <consortium name="The Broad Institute Genome Sequencing Center for Infectious Disease"/>
            <person name="Wu L."/>
            <person name="Ma J."/>
        </authorList>
    </citation>
    <scope>NUCLEOTIDE SEQUENCE [LARGE SCALE GENOMIC DNA]</scope>
    <source>
        <strain evidence="3">CCUG 50873</strain>
    </source>
</reference>
<name>A0ABW3G1K7_9NOCA</name>
<evidence type="ECO:0000313" key="3">
    <source>
        <dbReference type="Proteomes" id="UP001597068"/>
    </source>
</evidence>
<dbReference type="InterPro" id="IPR055642">
    <property type="entry name" value="DUF7218"/>
</dbReference>
<accession>A0ABW3G1K7</accession>
<dbReference type="Proteomes" id="UP001597068">
    <property type="component" value="Unassembled WGS sequence"/>
</dbReference>
<evidence type="ECO:0000256" key="1">
    <source>
        <dbReference type="SAM" id="MobiDB-lite"/>
    </source>
</evidence>